<evidence type="ECO:0000313" key="2">
    <source>
        <dbReference type="EMBL" id="KAJ8878623.1"/>
    </source>
</evidence>
<evidence type="ECO:0000313" key="3">
    <source>
        <dbReference type="Proteomes" id="UP001159363"/>
    </source>
</evidence>
<feature type="compositionally biased region" description="Basic and acidic residues" evidence="1">
    <location>
        <begin position="499"/>
        <end position="515"/>
    </location>
</feature>
<feature type="region of interest" description="Disordered" evidence="1">
    <location>
        <begin position="494"/>
        <end position="521"/>
    </location>
</feature>
<accession>A0ABQ9H2U3</accession>
<feature type="non-terminal residue" evidence="2">
    <location>
        <position position="555"/>
    </location>
</feature>
<reference evidence="2 3" key="1">
    <citation type="submission" date="2023-02" db="EMBL/GenBank/DDBJ databases">
        <title>LHISI_Scaffold_Assembly.</title>
        <authorList>
            <person name="Stuart O.P."/>
            <person name="Cleave R."/>
            <person name="Magrath M.J.L."/>
            <person name="Mikheyev A.S."/>
        </authorList>
    </citation>
    <scope>NUCLEOTIDE SEQUENCE [LARGE SCALE GENOMIC DNA]</scope>
    <source>
        <strain evidence="2">Daus_M_001</strain>
        <tissue evidence="2">Leg muscle</tissue>
    </source>
</reference>
<dbReference type="EMBL" id="JARBHB010000007">
    <property type="protein sequence ID" value="KAJ8878623.1"/>
    <property type="molecule type" value="Genomic_DNA"/>
</dbReference>
<evidence type="ECO:0000256" key="1">
    <source>
        <dbReference type="SAM" id="MobiDB-lite"/>
    </source>
</evidence>
<dbReference type="PANTHER" id="PTHR34415:SF1">
    <property type="entry name" value="INTEGRASE CATALYTIC DOMAIN-CONTAINING PROTEIN"/>
    <property type="match status" value="1"/>
</dbReference>
<protein>
    <recommendedName>
        <fullName evidence="4">Ycf1</fullName>
    </recommendedName>
</protein>
<gene>
    <name evidence="2" type="ORF">PR048_019204</name>
</gene>
<proteinExistence type="predicted"/>
<evidence type="ECO:0008006" key="4">
    <source>
        <dbReference type="Google" id="ProtNLM"/>
    </source>
</evidence>
<organism evidence="2 3">
    <name type="scientific">Dryococelus australis</name>
    <dbReference type="NCBI Taxonomy" id="614101"/>
    <lineage>
        <taxon>Eukaryota</taxon>
        <taxon>Metazoa</taxon>
        <taxon>Ecdysozoa</taxon>
        <taxon>Arthropoda</taxon>
        <taxon>Hexapoda</taxon>
        <taxon>Insecta</taxon>
        <taxon>Pterygota</taxon>
        <taxon>Neoptera</taxon>
        <taxon>Polyneoptera</taxon>
        <taxon>Phasmatodea</taxon>
        <taxon>Verophasmatodea</taxon>
        <taxon>Anareolatae</taxon>
        <taxon>Phasmatidae</taxon>
        <taxon>Eurycanthinae</taxon>
        <taxon>Dryococelus</taxon>
    </lineage>
</organism>
<comment type="caution">
    <text evidence="2">The sequence shown here is derived from an EMBL/GenBank/DDBJ whole genome shotgun (WGS) entry which is preliminary data.</text>
</comment>
<dbReference type="Proteomes" id="UP001159363">
    <property type="component" value="Chromosome 6"/>
</dbReference>
<keyword evidence="3" id="KW-1185">Reference proteome</keyword>
<sequence length="555" mass="64922">MNMSGSETDLGVRKDVQARKRKFNPTEYKINKIKIIKVKGEVHTRYKGKHVPAETPGLVCGCKKKCLGKLGEDNCIDVFTKFHDIPTKSELDIFLQGLIGIQDIKRRSARKESPRFAGQCMFKSFRFWFWCSDQKGCEESRSLNKQGKNPQDKRGNFISYSLPHATKLKVKERIESFPLKDTDLDLKTLHKLYRRKYDDKESYSFYRQFYRENFNYWFGRPQELKLKIKSPHLNEVAKHTAVAELMVHTRRSRKFYSVLQFEQSQEAKKEGNVISLSFDFMRNIILRKVPVQELFYLRQLIANVFCITDIKARISSFYVYQEGEGRKSPDEICSFLHDYVKQVPAQITERRIFSDNCAAQNKNQALIRYLLSLSDSEGGGFLPYDREFGVIAKRLRKRDRYLSIYEITKHIIKISEILDFTQWWQTYYKKNAISEEIKHKPRDQRVTLGTSISSLYHFVYSRDMKGYITAYATISGLIPHTFCVQSDLGVVSMQQRQNEGARETVDPREKPVDQRRRSRHDSYVCISGSNHNWESNLIHLGGRPSSLTITPPRPQ</sequence>
<dbReference type="PANTHER" id="PTHR34415">
    <property type="entry name" value="INTEGRASE CATALYTIC DOMAIN-CONTAINING PROTEIN"/>
    <property type="match status" value="1"/>
</dbReference>
<name>A0ABQ9H2U3_9NEOP</name>